<comment type="caution">
    <text evidence="1">The sequence shown here is derived from an EMBL/GenBank/DDBJ whole genome shotgun (WGS) entry which is preliminary data.</text>
</comment>
<organism evidence="1 2">
    <name type="scientific">Caerostris extrusa</name>
    <name type="common">Bark spider</name>
    <name type="synonym">Caerostris bankana</name>
    <dbReference type="NCBI Taxonomy" id="172846"/>
    <lineage>
        <taxon>Eukaryota</taxon>
        <taxon>Metazoa</taxon>
        <taxon>Ecdysozoa</taxon>
        <taxon>Arthropoda</taxon>
        <taxon>Chelicerata</taxon>
        <taxon>Arachnida</taxon>
        <taxon>Araneae</taxon>
        <taxon>Araneomorphae</taxon>
        <taxon>Entelegynae</taxon>
        <taxon>Araneoidea</taxon>
        <taxon>Araneidae</taxon>
        <taxon>Caerostris</taxon>
    </lineage>
</organism>
<evidence type="ECO:0000313" key="2">
    <source>
        <dbReference type="Proteomes" id="UP001054945"/>
    </source>
</evidence>
<name>A0AAV4NLA2_CAEEX</name>
<sequence length="155" mass="17857">MLESSDIEGKKETSCATIHFGNKRQREKKWKRKRRNSRFLIANRILGRGASLVPLTKKGKEQKFLFSQKVRGRKQRYYWRKSFPLASNDRSNWSQADLVNKQNSSIAGIFYLSTKAFVYLLSKAKLASQRLLTGKGLKPCAMPLSKGRGRFTPTR</sequence>
<proteinExistence type="predicted"/>
<reference evidence="1 2" key="1">
    <citation type="submission" date="2021-06" db="EMBL/GenBank/DDBJ databases">
        <title>Caerostris extrusa draft genome.</title>
        <authorList>
            <person name="Kono N."/>
            <person name="Arakawa K."/>
        </authorList>
    </citation>
    <scope>NUCLEOTIDE SEQUENCE [LARGE SCALE GENOMIC DNA]</scope>
</reference>
<dbReference type="EMBL" id="BPLR01003524">
    <property type="protein sequence ID" value="GIX85555.1"/>
    <property type="molecule type" value="Genomic_DNA"/>
</dbReference>
<keyword evidence="2" id="KW-1185">Reference proteome</keyword>
<gene>
    <name evidence="1" type="ORF">CEXT_668961</name>
</gene>
<accession>A0AAV4NLA2</accession>
<evidence type="ECO:0000313" key="1">
    <source>
        <dbReference type="EMBL" id="GIX85555.1"/>
    </source>
</evidence>
<protein>
    <submittedName>
        <fullName evidence="1">Uncharacterized protein</fullName>
    </submittedName>
</protein>
<dbReference type="AlphaFoldDB" id="A0AAV4NLA2"/>
<dbReference type="Proteomes" id="UP001054945">
    <property type="component" value="Unassembled WGS sequence"/>
</dbReference>